<keyword evidence="1" id="KW-1133">Transmembrane helix</keyword>
<name>A0ABW2GP14_9ACTN</name>
<feature type="transmembrane region" description="Helical" evidence="1">
    <location>
        <begin position="91"/>
        <end position="108"/>
    </location>
</feature>
<dbReference type="Pfam" id="PF03703">
    <property type="entry name" value="bPH_2"/>
    <property type="match status" value="1"/>
</dbReference>
<keyword evidence="1" id="KW-0812">Transmembrane</keyword>
<evidence type="ECO:0000313" key="3">
    <source>
        <dbReference type="EMBL" id="MFC7241724.1"/>
    </source>
</evidence>
<evidence type="ECO:0000256" key="1">
    <source>
        <dbReference type="SAM" id="Phobius"/>
    </source>
</evidence>
<comment type="caution">
    <text evidence="3">The sequence shown here is derived from an EMBL/GenBank/DDBJ whole genome shotgun (WGS) entry which is preliminary data.</text>
</comment>
<keyword evidence="1" id="KW-0472">Membrane</keyword>
<accession>A0ABW2GP14</accession>
<feature type="transmembrane region" description="Helical" evidence="1">
    <location>
        <begin position="65"/>
        <end position="85"/>
    </location>
</feature>
<feature type="domain" description="YdbS-like PH" evidence="2">
    <location>
        <begin position="114"/>
        <end position="188"/>
    </location>
</feature>
<organism evidence="3 4">
    <name type="scientific">Catellatospora aurea</name>
    <dbReference type="NCBI Taxonomy" id="1337874"/>
    <lineage>
        <taxon>Bacteria</taxon>
        <taxon>Bacillati</taxon>
        <taxon>Actinomycetota</taxon>
        <taxon>Actinomycetes</taxon>
        <taxon>Micromonosporales</taxon>
        <taxon>Micromonosporaceae</taxon>
        <taxon>Catellatospora</taxon>
    </lineage>
</organism>
<dbReference type="RefSeq" id="WP_376805171.1">
    <property type="nucleotide sequence ID" value="NZ_JBHTAC010000003.1"/>
</dbReference>
<keyword evidence="4" id="KW-1185">Reference proteome</keyword>
<evidence type="ECO:0000259" key="2">
    <source>
        <dbReference type="Pfam" id="PF03703"/>
    </source>
</evidence>
<gene>
    <name evidence="3" type="ORF">ACFQO7_04435</name>
</gene>
<dbReference type="InterPro" id="IPR005182">
    <property type="entry name" value="YdbS-like_PH"/>
</dbReference>
<protein>
    <submittedName>
        <fullName evidence="3">PH domain-containing protein</fullName>
    </submittedName>
</protein>
<sequence>MSRDSGRGDEVEHGPQAHHEIVGLRLSPPPMPVLPLAAEPSGTAAIYLFPTERFRGEWRRHGVSLVKALCLVAVYTGLLSMLAAQQVRPEYTTRVIVLIAAGGVLFAAHRVADWRVSRFVLTNKRLMLVQGVFSRRVAMMPLLRMADLSYYQSPLGRLFGFGVFRVESAGWFSPLRRIADLPSPNELYLRIVEELYEPDAVEARLGAAVPEPVSRGTELA</sequence>
<proteinExistence type="predicted"/>
<dbReference type="EMBL" id="JBHTAC010000003">
    <property type="protein sequence ID" value="MFC7241724.1"/>
    <property type="molecule type" value="Genomic_DNA"/>
</dbReference>
<dbReference type="Proteomes" id="UP001596392">
    <property type="component" value="Unassembled WGS sequence"/>
</dbReference>
<evidence type="ECO:0000313" key="4">
    <source>
        <dbReference type="Proteomes" id="UP001596392"/>
    </source>
</evidence>
<reference evidence="4" key="1">
    <citation type="journal article" date="2019" name="Int. J. Syst. Evol. Microbiol.">
        <title>The Global Catalogue of Microorganisms (GCM) 10K type strain sequencing project: providing services to taxonomists for standard genome sequencing and annotation.</title>
        <authorList>
            <consortium name="The Broad Institute Genomics Platform"/>
            <consortium name="The Broad Institute Genome Sequencing Center for Infectious Disease"/>
            <person name="Wu L."/>
            <person name="Ma J."/>
        </authorList>
    </citation>
    <scope>NUCLEOTIDE SEQUENCE [LARGE SCALE GENOMIC DNA]</scope>
    <source>
        <strain evidence="4">CGMCC 1.9106</strain>
    </source>
</reference>